<dbReference type="InterPro" id="IPR014436">
    <property type="entry name" value="Extradiol_dOase_DODA"/>
</dbReference>
<dbReference type="Proteomes" id="UP001310386">
    <property type="component" value="Unassembled WGS sequence"/>
</dbReference>
<evidence type="ECO:0000313" key="8">
    <source>
        <dbReference type="Proteomes" id="UP001310386"/>
    </source>
</evidence>
<evidence type="ECO:0000256" key="1">
    <source>
        <dbReference type="ARBA" id="ARBA00001947"/>
    </source>
</evidence>
<comment type="caution">
    <text evidence="7">The sequence shown here is derived from an EMBL/GenBank/DDBJ whole genome shotgun (WGS) entry which is preliminary data.</text>
</comment>
<dbReference type="PIRSF" id="PIRSF006157">
    <property type="entry name" value="Doxgns_DODA"/>
    <property type="match status" value="1"/>
</dbReference>
<proteinExistence type="inferred from homology"/>
<keyword evidence="5 7" id="KW-0560">Oxidoreductase</keyword>
<evidence type="ECO:0000256" key="4">
    <source>
        <dbReference type="ARBA" id="ARBA00022833"/>
    </source>
</evidence>
<dbReference type="PANTHER" id="PTHR30096:SF0">
    <property type="entry name" value="4,5-DOPA DIOXYGENASE EXTRADIOL-LIKE PROTEIN"/>
    <property type="match status" value="1"/>
</dbReference>
<name>A0ABU5ZLJ2_9BACL</name>
<keyword evidence="7" id="KW-0223">Dioxygenase</keyword>
<evidence type="ECO:0000256" key="3">
    <source>
        <dbReference type="ARBA" id="ARBA00022723"/>
    </source>
</evidence>
<accession>A0ABU5ZLJ2</accession>
<comment type="similarity">
    <text evidence="2">Belongs to the DODA-type extradiol aromatic ring-opening dioxygenase family.</text>
</comment>
<feature type="domain" description="Extradiol ring-cleavage dioxygenase class III enzyme subunit B" evidence="6">
    <location>
        <begin position="19"/>
        <end position="251"/>
    </location>
</feature>
<dbReference type="PANTHER" id="PTHR30096">
    <property type="entry name" value="4,5-DOPA DIOXYGENASE EXTRADIOL-LIKE PROTEIN"/>
    <property type="match status" value="1"/>
</dbReference>
<evidence type="ECO:0000313" key="7">
    <source>
        <dbReference type="EMBL" id="MEB3103392.1"/>
    </source>
</evidence>
<keyword evidence="3" id="KW-0479">Metal-binding</keyword>
<dbReference type="InterPro" id="IPR004183">
    <property type="entry name" value="Xdiol_dOase_suB"/>
</dbReference>
<dbReference type="EMBL" id="JAYJLD010000034">
    <property type="protein sequence ID" value="MEB3103392.1"/>
    <property type="molecule type" value="Genomic_DNA"/>
</dbReference>
<keyword evidence="4" id="KW-0862">Zinc</keyword>
<sequence length="258" mass="29206">MLPSLFIAHGSPLLAIENNAYTEFLNRLSGRYALPKAVVIFSAHWESRVQKIGDVEAYEMIYDFGGFPDELYRIRYPARGSRATVEAIEEQFALEGIAYEKDGRRGLDHGAWVVLRLLYPQADVPVVSMSVNPNLIPEEHYRIGQALAPLRERDILVIGSGGTVHNLAGLNRRNTGVESWAVQFDDWLADCLEHWDLHALFDYERRAPFAHEAVPWMGNEHFIPLLYAMGAADRAQASKLLHRSYVYGSLSQSCWQFG</sequence>
<evidence type="ECO:0000256" key="5">
    <source>
        <dbReference type="ARBA" id="ARBA00023002"/>
    </source>
</evidence>
<evidence type="ECO:0000256" key="2">
    <source>
        <dbReference type="ARBA" id="ARBA00007581"/>
    </source>
</evidence>
<dbReference type="CDD" id="cd07363">
    <property type="entry name" value="45_DOPA_Dioxygenase"/>
    <property type="match status" value="1"/>
</dbReference>
<keyword evidence="8" id="KW-1185">Reference proteome</keyword>
<dbReference type="GO" id="GO:0051213">
    <property type="term" value="F:dioxygenase activity"/>
    <property type="evidence" value="ECO:0007669"/>
    <property type="project" value="UniProtKB-KW"/>
</dbReference>
<dbReference type="EC" id="1.13.-.-" evidence="7"/>
<evidence type="ECO:0000259" key="6">
    <source>
        <dbReference type="Pfam" id="PF02900"/>
    </source>
</evidence>
<reference evidence="7" key="1">
    <citation type="submission" date="2023-12" db="EMBL/GenBank/DDBJ databases">
        <title>Fervidustalea candida gen. nov., sp. nov., a novel member of the family Paenibacillaceae isolated from a geothermal area.</title>
        <authorList>
            <person name="Li W.-J."/>
            <person name="Jiao J.-Y."/>
            <person name="Chen Y."/>
        </authorList>
    </citation>
    <scope>NUCLEOTIDE SEQUENCE</scope>
    <source>
        <strain evidence="7">SYSU GA230002</strain>
    </source>
</reference>
<dbReference type="RefSeq" id="WP_371755519.1">
    <property type="nucleotide sequence ID" value="NZ_JAYJLD010000034.1"/>
</dbReference>
<gene>
    <name evidence="7" type="ORF">VF724_17295</name>
</gene>
<dbReference type="Gene3D" id="3.40.830.10">
    <property type="entry name" value="LigB-like"/>
    <property type="match status" value="1"/>
</dbReference>
<organism evidence="7 8">
    <name type="scientific">Ferviditalea candida</name>
    <dbReference type="NCBI Taxonomy" id="3108399"/>
    <lineage>
        <taxon>Bacteria</taxon>
        <taxon>Bacillati</taxon>
        <taxon>Bacillota</taxon>
        <taxon>Bacilli</taxon>
        <taxon>Bacillales</taxon>
        <taxon>Paenibacillaceae</taxon>
        <taxon>Ferviditalea</taxon>
    </lineage>
</organism>
<dbReference type="SUPFAM" id="SSF53213">
    <property type="entry name" value="LigB-like"/>
    <property type="match status" value="1"/>
</dbReference>
<comment type="cofactor">
    <cofactor evidence="1">
        <name>Zn(2+)</name>
        <dbReference type="ChEBI" id="CHEBI:29105"/>
    </cofactor>
</comment>
<dbReference type="Pfam" id="PF02900">
    <property type="entry name" value="LigB"/>
    <property type="match status" value="1"/>
</dbReference>
<protein>
    <submittedName>
        <fullName evidence="7">Class III extradiol ring-cleavage dioxygenase</fullName>
        <ecNumber evidence="7">1.13.-.-</ecNumber>
    </submittedName>
</protein>